<name>A0A0Q1BGN5_9FLAO</name>
<evidence type="ECO:0000313" key="1">
    <source>
        <dbReference type="EMBL" id="KQB39775.1"/>
    </source>
</evidence>
<reference evidence="1 2" key="1">
    <citation type="submission" date="2014-09" db="EMBL/GenBank/DDBJ databases">
        <title>Genome sequence of Flavobacterium aquidurense RC62.</title>
        <authorList>
            <person name="Kim J.F."/>
            <person name="Kwak M.-J."/>
        </authorList>
    </citation>
    <scope>NUCLEOTIDE SEQUENCE [LARGE SCALE GENOMIC DNA]</scope>
    <source>
        <strain evidence="1 2">RC62</strain>
    </source>
</reference>
<dbReference type="EMBL" id="JRLF01000012">
    <property type="protein sequence ID" value="KQB39775.1"/>
    <property type="molecule type" value="Genomic_DNA"/>
</dbReference>
<dbReference type="AlphaFoldDB" id="A0A0Q1BGN5"/>
<evidence type="ECO:0000313" key="2">
    <source>
        <dbReference type="Proteomes" id="UP000050443"/>
    </source>
</evidence>
<gene>
    <name evidence="1" type="ORF">RC62_1469</name>
</gene>
<organism evidence="1 2">
    <name type="scientific">Flavobacterium aquidurense</name>
    <dbReference type="NCBI Taxonomy" id="362413"/>
    <lineage>
        <taxon>Bacteria</taxon>
        <taxon>Pseudomonadati</taxon>
        <taxon>Bacteroidota</taxon>
        <taxon>Flavobacteriia</taxon>
        <taxon>Flavobacteriales</taxon>
        <taxon>Flavobacteriaceae</taxon>
        <taxon>Flavobacterium</taxon>
    </lineage>
</organism>
<proteinExistence type="predicted"/>
<dbReference type="PATRIC" id="fig|362413.3.peg.1430"/>
<accession>A0A0Q1BGN5</accession>
<dbReference type="STRING" id="362413.RC62_1469"/>
<dbReference type="Proteomes" id="UP000050443">
    <property type="component" value="Unassembled WGS sequence"/>
</dbReference>
<protein>
    <submittedName>
        <fullName evidence="1">Uncharacterized protein</fullName>
    </submittedName>
</protein>
<comment type="caution">
    <text evidence="1">The sequence shown here is derived from an EMBL/GenBank/DDBJ whole genome shotgun (WGS) entry which is preliminary data.</text>
</comment>
<sequence length="51" mass="6258">MFSYKYNAPLELFFTTDSNFHYQKHLQKNKIDLIYAILKFRRNDLYCSNGF</sequence>